<dbReference type="EMBL" id="AOIS01000013">
    <property type="protein sequence ID" value="ELZ22836.1"/>
    <property type="molecule type" value="Genomic_DNA"/>
</dbReference>
<dbReference type="RefSeq" id="WP_008893020.1">
    <property type="nucleotide sequence ID" value="NZ_AOIS01000013.1"/>
</dbReference>
<evidence type="ECO:0000256" key="1">
    <source>
        <dbReference type="SAM" id="MobiDB-lite"/>
    </source>
</evidence>
<evidence type="ECO:0000313" key="3">
    <source>
        <dbReference type="EMBL" id="ELZ22836.1"/>
    </source>
</evidence>
<dbReference type="STRING" id="1227488.C477_03439"/>
<accession>M0CHX0</accession>
<feature type="domain" description="Pyrrolo-quinoline quinone repeat" evidence="2">
    <location>
        <begin position="150"/>
        <end position="322"/>
    </location>
</feature>
<reference evidence="3 4" key="1">
    <citation type="journal article" date="2014" name="PLoS Genet.">
        <title>Phylogenetically driven sequencing of extremely halophilic archaea reveals strategies for static and dynamic osmo-response.</title>
        <authorList>
            <person name="Becker E.A."/>
            <person name="Seitzer P.M."/>
            <person name="Tritt A."/>
            <person name="Larsen D."/>
            <person name="Krusor M."/>
            <person name="Yao A.I."/>
            <person name="Wu D."/>
            <person name="Madern D."/>
            <person name="Eisen J.A."/>
            <person name="Darling A.E."/>
            <person name="Facciotti M.T."/>
        </authorList>
    </citation>
    <scope>NUCLEOTIDE SEQUENCE [LARGE SCALE GENOMIC DNA]</scope>
    <source>
        <strain evidence="3 4">JCM 13891</strain>
    </source>
</reference>
<dbReference type="InterPro" id="IPR018391">
    <property type="entry name" value="PQQ_b-propeller_rpt"/>
</dbReference>
<dbReference type="InterPro" id="IPR002372">
    <property type="entry name" value="PQQ_rpt_dom"/>
</dbReference>
<evidence type="ECO:0000259" key="2">
    <source>
        <dbReference type="Pfam" id="PF13360"/>
    </source>
</evidence>
<dbReference type="Gene3D" id="2.130.10.10">
    <property type="entry name" value="YVTN repeat-like/Quinoprotein amine dehydrogenase"/>
    <property type="match status" value="2"/>
</dbReference>
<keyword evidence="4" id="KW-1185">Reference proteome</keyword>
<feature type="domain" description="Pyrrolo-quinoline quinone repeat" evidence="2">
    <location>
        <begin position="69"/>
        <end position="133"/>
    </location>
</feature>
<dbReference type="Pfam" id="PF13360">
    <property type="entry name" value="PQQ_2"/>
    <property type="match status" value="2"/>
</dbReference>
<dbReference type="OrthoDB" id="169171at2157"/>
<dbReference type="PANTHER" id="PTHR34512">
    <property type="entry name" value="CELL SURFACE PROTEIN"/>
    <property type="match status" value="1"/>
</dbReference>
<dbReference type="InterPro" id="IPR015943">
    <property type="entry name" value="WD40/YVTN_repeat-like_dom_sf"/>
</dbReference>
<dbReference type="PATRIC" id="fig|1227488.3.peg.683"/>
<dbReference type="Proteomes" id="UP000011657">
    <property type="component" value="Unassembled WGS sequence"/>
</dbReference>
<dbReference type="SUPFAM" id="SSF50998">
    <property type="entry name" value="Quinoprotein alcohol dehydrogenase-like"/>
    <property type="match status" value="1"/>
</dbReference>
<organism evidence="3 4">
    <name type="scientific">Haloterrigena salina JCM 13891</name>
    <dbReference type="NCBI Taxonomy" id="1227488"/>
    <lineage>
        <taxon>Archaea</taxon>
        <taxon>Methanobacteriati</taxon>
        <taxon>Methanobacteriota</taxon>
        <taxon>Stenosarchaea group</taxon>
        <taxon>Halobacteria</taxon>
        <taxon>Halobacteriales</taxon>
        <taxon>Natrialbaceae</taxon>
        <taxon>Haloterrigena</taxon>
    </lineage>
</organism>
<sequence length="541" mass="55717">MVEHERRRVLQYAGLAVAGGSLTTSAAAADEDDETASIGEAAGWSSLGGNPGHNAAVPESGPKAPVTVAWEYDHSGPAAVVDGTVYLTTGGEVHALDAADGSVEWKTGDIGASGTPAVTDEAVYVGGEHLTRIKRDGVLCCQADFGYDEAVPSPVVAGGLVLVVAGGTLYAADARDLTVRWQFDPADGTLYEQPVAVGGGAVFATSESRLFARELADGSERWTDDDPAGTDEYSRFTAPTDRQVSHPVATGDVVVVGSVDSTPEAIWWNGYTSIYDAETGVKRTNSKRAPITPGPITDEWFFARTMHDLYGFDRETGGKSWETPYNMYHVSSAVVTDGTVYAGATINGETYGPGEIPDPETGVYALDENGEVEWAIGTDERPTLSLADGTIYASGETLRAIRSEANEAGDGSEGDGGDAEDGSEGADGDEKAAEDGSGGSDGDDEAAESDDKPTNETEQNPGSDGVDGGNGTNEEGTTGTTDGSNGDDASGEGNDTATEDDGDGMPGFTAGAGIAGGALSVEWLRRRETDEGSGAADERNS</sequence>
<proteinExistence type="predicted"/>
<name>M0CHX0_9EURY</name>
<dbReference type="eggNOG" id="arCOG06224">
    <property type="taxonomic scope" value="Archaea"/>
</dbReference>
<dbReference type="PROSITE" id="PS51318">
    <property type="entry name" value="TAT"/>
    <property type="match status" value="1"/>
</dbReference>
<feature type="region of interest" description="Disordered" evidence="1">
    <location>
        <begin position="406"/>
        <end position="513"/>
    </location>
</feature>
<dbReference type="eggNOG" id="arCOG02482">
    <property type="taxonomic scope" value="Archaea"/>
</dbReference>
<protein>
    <submittedName>
        <fullName evidence="3">Pyrrolo-quinoline quinone beta-propeller repeat protein</fullName>
    </submittedName>
</protein>
<feature type="compositionally biased region" description="Low complexity" evidence="1">
    <location>
        <begin position="472"/>
        <end position="488"/>
    </location>
</feature>
<feature type="compositionally biased region" description="Acidic residues" evidence="1">
    <location>
        <begin position="410"/>
        <end position="427"/>
    </location>
</feature>
<dbReference type="AlphaFoldDB" id="M0CHX0"/>
<evidence type="ECO:0000313" key="4">
    <source>
        <dbReference type="Proteomes" id="UP000011657"/>
    </source>
</evidence>
<dbReference type="PANTHER" id="PTHR34512:SF30">
    <property type="entry name" value="OUTER MEMBRANE PROTEIN ASSEMBLY FACTOR BAMB"/>
    <property type="match status" value="1"/>
</dbReference>
<gene>
    <name evidence="3" type="ORF">C477_03439</name>
</gene>
<dbReference type="InterPro" id="IPR006311">
    <property type="entry name" value="TAT_signal"/>
</dbReference>
<dbReference type="InterPro" id="IPR011047">
    <property type="entry name" value="Quinoprotein_ADH-like_sf"/>
</dbReference>
<comment type="caution">
    <text evidence="3">The sequence shown here is derived from an EMBL/GenBank/DDBJ whole genome shotgun (WGS) entry which is preliminary data.</text>
</comment>
<dbReference type="SMART" id="SM00564">
    <property type="entry name" value="PQQ"/>
    <property type="match status" value="5"/>
</dbReference>